<dbReference type="InterPro" id="IPR006976">
    <property type="entry name" value="VanZ-like"/>
</dbReference>
<feature type="region of interest" description="Disordered" evidence="1">
    <location>
        <begin position="142"/>
        <end position="173"/>
    </location>
</feature>
<dbReference type="Proteomes" id="UP000632740">
    <property type="component" value="Unassembled WGS sequence"/>
</dbReference>
<feature type="transmembrane region" description="Helical" evidence="2">
    <location>
        <begin position="85"/>
        <end position="105"/>
    </location>
</feature>
<dbReference type="PANTHER" id="PTHR36834:SF1">
    <property type="entry name" value="INTEGRAL MEMBRANE PROTEIN"/>
    <property type="match status" value="1"/>
</dbReference>
<keyword evidence="2" id="KW-0472">Membrane</keyword>
<dbReference type="PANTHER" id="PTHR36834">
    <property type="entry name" value="MEMBRANE PROTEIN-RELATED"/>
    <property type="match status" value="1"/>
</dbReference>
<dbReference type="Pfam" id="PF04892">
    <property type="entry name" value="VanZ"/>
    <property type="match status" value="1"/>
</dbReference>
<protein>
    <recommendedName>
        <fullName evidence="3">VanZ-like domain-containing protein</fullName>
    </recommendedName>
</protein>
<accession>A0A919P4Q7</accession>
<evidence type="ECO:0000313" key="5">
    <source>
        <dbReference type="Proteomes" id="UP000632740"/>
    </source>
</evidence>
<feature type="compositionally biased region" description="Basic and acidic residues" evidence="1">
    <location>
        <begin position="158"/>
        <end position="173"/>
    </location>
</feature>
<gene>
    <name evidence="4" type="ORF">Cch01nite_33840</name>
</gene>
<evidence type="ECO:0000313" key="4">
    <source>
        <dbReference type="EMBL" id="GIG22660.1"/>
    </source>
</evidence>
<evidence type="ECO:0000256" key="1">
    <source>
        <dbReference type="SAM" id="MobiDB-lite"/>
    </source>
</evidence>
<reference evidence="4" key="1">
    <citation type="submission" date="2021-01" db="EMBL/GenBank/DDBJ databases">
        <title>Whole genome shotgun sequence of Cellulomonas chitinilytica NBRC 110799.</title>
        <authorList>
            <person name="Komaki H."/>
            <person name="Tamura T."/>
        </authorList>
    </citation>
    <scope>NUCLEOTIDE SEQUENCE</scope>
    <source>
        <strain evidence="4">NBRC 110799</strain>
    </source>
</reference>
<dbReference type="InterPro" id="IPR053150">
    <property type="entry name" value="Teicoplanin_resist-assoc"/>
</dbReference>
<dbReference type="AlphaFoldDB" id="A0A919P4Q7"/>
<keyword evidence="5" id="KW-1185">Reference proteome</keyword>
<feature type="transmembrane region" description="Helical" evidence="2">
    <location>
        <begin position="117"/>
        <end position="135"/>
    </location>
</feature>
<sequence>MCRVRMGPPSRRKTAAALAVYLLLVARVTLWPEPAPDGAFDVVRAVVRWLSDRGWPVTYAGVEAVSNVLMFVPFGLLVGLLVRRWWVVVLLGLATSAAIELAQLAFLPTRVPTVQDVVLNTLGAATGVLALRLAARRVPARRADARRTGAGRTTGRRPPQEEPARRGAADVSR</sequence>
<evidence type="ECO:0000256" key="2">
    <source>
        <dbReference type="SAM" id="Phobius"/>
    </source>
</evidence>
<dbReference type="EMBL" id="BONK01000012">
    <property type="protein sequence ID" value="GIG22660.1"/>
    <property type="molecule type" value="Genomic_DNA"/>
</dbReference>
<feature type="compositionally biased region" description="Low complexity" evidence="1">
    <location>
        <begin position="148"/>
        <end position="157"/>
    </location>
</feature>
<feature type="domain" description="VanZ-like" evidence="3">
    <location>
        <begin position="19"/>
        <end position="133"/>
    </location>
</feature>
<keyword evidence="2" id="KW-1133">Transmembrane helix</keyword>
<evidence type="ECO:0000259" key="3">
    <source>
        <dbReference type="Pfam" id="PF04892"/>
    </source>
</evidence>
<comment type="caution">
    <text evidence="4">The sequence shown here is derived from an EMBL/GenBank/DDBJ whole genome shotgun (WGS) entry which is preliminary data.</text>
</comment>
<name>A0A919P4Q7_9CELL</name>
<organism evidence="4 5">
    <name type="scientific">Cellulomonas chitinilytica</name>
    <dbReference type="NCBI Taxonomy" id="398759"/>
    <lineage>
        <taxon>Bacteria</taxon>
        <taxon>Bacillati</taxon>
        <taxon>Actinomycetota</taxon>
        <taxon>Actinomycetes</taxon>
        <taxon>Micrococcales</taxon>
        <taxon>Cellulomonadaceae</taxon>
        <taxon>Cellulomonas</taxon>
    </lineage>
</organism>
<feature type="transmembrane region" description="Helical" evidence="2">
    <location>
        <begin position="54"/>
        <end position="78"/>
    </location>
</feature>
<proteinExistence type="predicted"/>
<keyword evidence="2" id="KW-0812">Transmembrane</keyword>